<proteinExistence type="predicted"/>
<reference evidence="2" key="1">
    <citation type="journal article" date="2019" name="Int. J. Syst. Evol. Microbiol.">
        <title>The Global Catalogue of Microorganisms (GCM) 10K type strain sequencing project: providing services to taxonomists for standard genome sequencing and annotation.</title>
        <authorList>
            <consortium name="The Broad Institute Genomics Platform"/>
            <consortium name="The Broad Institute Genome Sequencing Center for Infectious Disease"/>
            <person name="Wu L."/>
            <person name="Ma J."/>
        </authorList>
    </citation>
    <scope>NUCLEOTIDE SEQUENCE [LARGE SCALE GENOMIC DNA]</scope>
    <source>
        <strain evidence="2">CGMCC 4.7323</strain>
    </source>
</reference>
<accession>A0ABQ2J3I9</accession>
<organism evidence="1 2">
    <name type="scientific">Streptomyces kronopolitis</name>
    <dbReference type="NCBI Taxonomy" id="1612435"/>
    <lineage>
        <taxon>Bacteria</taxon>
        <taxon>Bacillati</taxon>
        <taxon>Actinomycetota</taxon>
        <taxon>Actinomycetes</taxon>
        <taxon>Kitasatosporales</taxon>
        <taxon>Streptomycetaceae</taxon>
        <taxon>Streptomyces</taxon>
    </lineage>
</organism>
<comment type="caution">
    <text evidence="1">The sequence shown here is derived from an EMBL/GenBank/DDBJ whole genome shotgun (WGS) entry which is preliminary data.</text>
</comment>
<protein>
    <submittedName>
        <fullName evidence="1">Uncharacterized protein</fullName>
    </submittedName>
</protein>
<sequence>MLDRYLRVNVRLRGFDAEQSGRHVRPGTVFTAQSSPYLIGWHDTYRQALKATVPYKPAGIRPAPVGSTVSFTRADGSWESAHVPD</sequence>
<dbReference type="EMBL" id="BMND01000003">
    <property type="protein sequence ID" value="GGN36443.1"/>
    <property type="molecule type" value="Genomic_DNA"/>
</dbReference>
<evidence type="ECO:0000313" key="1">
    <source>
        <dbReference type="EMBL" id="GGN36443.1"/>
    </source>
</evidence>
<dbReference type="RefSeq" id="WP_189096330.1">
    <property type="nucleotide sequence ID" value="NZ_BMND01000003.1"/>
</dbReference>
<evidence type="ECO:0000313" key="2">
    <source>
        <dbReference type="Proteomes" id="UP000600080"/>
    </source>
</evidence>
<keyword evidence="2" id="KW-1185">Reference proteome</keyword>
<name>A0ABQ2J3I9_9ACTN</name>
<dbReference type="GeneID" id="301546902"/>
<dbReference type="Proteomes" id="UP000600080">
    <property type="component" value="Unassembled WGS sequence"/>
</dbReference>
<gene>
    <name evidence="1" type="ORF">GCM10012285_10210</name>
</gene>